<gene>
    <name evidence="2" type="ORF">M427DRAFT_51090</name>
</gene>
<feature type="region of interest" description="Disordered" evidence="1">
    <location>
        <begin position="1"/>
        <end position="33"/>
    </location>
</feature>
<reference evidence="2 3" key="1">
    <citation type="journal article" date="2015" name="Genome Biol. Evol.">
        <title>Phylogenomic analyses indicate that early fungi evolved digesting cell walls of algal ancestors of land plants.</title>
        <authorList>
            <person name="Chang Y."/>
            <person name="Wang S."/>
            <person name="Sekimoto S."/>
            <person name="Aerts A.L."/>
            <person name="Choi C."/>
            <person name="Clum A."/>
            <person name="LaButti K.M."/>
            <person name="Lindquist E.A."/>
            <person name="Yee Ngan C."/>
            <person name="Ohm R.A."/>
            <person name="Salamov A.A."/>
            <person name="Grigoriev I.V."/>
            <person name="Spatafora J.W."/>
            <person name="Berbee M.L."/>
        </authorList>
    </citation>
    <scope>NUCLEOTIDE SEQUENCE [LARGE SCALE GENOMIC DNA]</scope>
    <source>
        <strain evidence="2 3">JEL478</strain>
    </source>
</reference>
<sequence>MTHDRHLSDPVIPPPLTPPSQSHSPSPLSPVSPLVSSARIRSLLTEQSVDDLVRFLDENGPAPEEFLDVGETDSLESAFRTFQKAKVDVLPVFTRNRATREKEYTAWLPLLTLLAHAALLSAFTSLDDELTTTAGPGAALDLSFPHTLGALRAHVLTSLRTHLSDTVRAALDSVPHPEDHPGLVSSSFSVFYPSSTLWDLAHTLRHAPHTALIVSPSSPPRTIHASHFTSYLATLLPALPRRTASMSVREATRRARRARGRSASVSLSSGLDVTDEPPSPHPPGSPPLRPISDNNLSGSPLAMDDRVVRLTPAGACVAAGLEEMFASSHASTPIVHPSGSLLGTLHPLLVTQSVPIATSAADLPESISDVLTLSSGNLAGAGSEAEADTAPEGSACTPDETVWDVVGRLVGHVGEGGSVWIVDQSRCPVGELSACDVIEVVLGRTGAGGGGLGGVNGDAHH</sequence>
<evidence type="ECO:0000313" key="3">
    <source>
        <dbReference type="Proteomes" id="UP000070544"/>
    </source>
</evidence>
<feature type="region of interest" description="Disordered" evidence="1">
    <location>
        <begin position="245"/>
        <end position="300"/>
    </location>
</feature>
<evidence type="ECO:0000313" key="2">
    <source>
        <dbReference type="EMBL" id="KXS21698.1"/>
    </source>
</evidence>
<evidence type="ECO:0008006" key="4">
    <source>
        <dbReference type="Google" id="ProtNLM"/>
    </source>
</evidence>
<proteinExistence type="predicted"/>
<name>A0A139AY80_GONPJ</name>
<dbReference type="EMBL" id="KQ965732">
    <property type="protein sequence ID" value="KXS21698.1"/>
    <property type="molecule type" value="Genomic_DNA"/>
</dbReference>
<accession>A0A139AY80</accession>
<dbReference type="AlphaFoldDB" id="A0A139AY80"/>
<organism evidence="2 3">
    <name type="scientific">Gonapodya prolifera (strain JEL478)</name>
    <name type="common">Monoblepharis prolifera</name>
    <dbReference type="NCBI Taxonomy" id="1344416"/>
    <lineage>
        <taxon>Eukaryota</taxon>
        <taxon>Fungi</taxon>
        <taxon>Fungi incertae sedis</taxon>
        <taxon>Chytridiomycota</taxon>
        <taxon>Chytridiomycota incertae sedis</taxon>
        <taxon>Monoblepharidomycetes</taxon>
        <taxon>Monoblepharidales</taxon>
        <taxon>Gonapodyaceae</taxon>
        <taxon>Gonapodya</taxon>
    </lineage>
</organism>
<protein>
    <recommendedName>
        <fullName evidence="4">CBS domain-containing protein</fullName>
    </recommendedName>
</protein>
<dbReference type="OrthoDB" id="10650465at2759"/>
<feature type="compositionally biased region" description="Low complexity" evidence="1">
    <location>
        <begin position="19"/>
        <end position="33"/>
    </location>
</feature>
<dbReference type="Proteomes" id="UP000070544">
    <property type="component" value="Unassembled WGS sequence"/>
</dbReference>
<evidence type="ECO:0000256" key="1">
    <source>
        <dbReference type="SAM" id="MobiDB-lite"/>
    </source>
</evidence>
<feature type="compositionally biased region" description="Low complexity" evidence="1">
    <location>
        <begin position="261"/>
        <end position="271"/>
    </location>
</feature>
<feature type="compositionally biased region" description="Pro residues" evidence="1">
    <location>
        <begin position="277"/>
        <end position="289"/>
    </location>
</feature>
<keyword evidence="3" id="KW-1185">Reference proteome</keyword>